<feature type="domain" description="Fe/B12 periplasmic-binding" evidence="1">
    <location>
        <begin position="95"/>
        <end position="381"/>
    </location>
</feature>
<comment type="caution">
    <text evidence="2">The sequence shown here is derived from an EMBL/GenBank/DDBJ whole genome shotgun (WGS) entry which is preliminary data.</text>
</comment>
<dbReference type="Gene3D" id="3.40.50.1980">
    <property type="entry name" value="Nitrogenase molybdenum iron protein domain"/>
    <property type="match status" value="2"/>
</dbReference>
<dbReference type="Proteomes" id="UP000030106">
    <property type="component" value="Unassembled WGS sequence"/>
</dbReference>
<name>A0A0A2VTX2_BEABA</name>
<evidence type="ECO:0000313" key="3">
    <source>
        <dbReference type="Proteomes" id="UP000030106"/>
    </source>
</evidence>
<organism evidence="2 3">
    <name type="scientific">Beauveria bassiana D1-5</name>
    <dbReference type="NCBI Taxonomy" id="1245745"/>
    <lineage>
        <taxon>Eukaryota</taxon>
        <taxon>Fungi</taxon>
        <taxon>Dikarya</taxon>
        <taxon>Ascomycota</taxon>
        <taxon>Pezizomycotina</taxon>
        <taxon>Sordariomycetes</taxon>
        <taxon>Hypocreomycetidae</taxon>
        <taxon>Hypocreales</taxon>
        <taxon>Cordycipitaceae</taxon>
        <taxon>Beauveria</taxon>
    </lineage>
</organism>
<reference evidence="2 3" key="1">
    <citation type="submission" date="2012-10" db="EMBL/GenBank/DDBJ databases">
        <title>Genome sequencing and analysis of entomopathogenic fungi Beauveria bassiana D1-5.</title>
        <authorList>
            <person name="Li Q."/>
            <person name="Wang L."/>
            <person name="Zhang Z."/>
            <person name="Wang Q."/>
            <person name="Ren J."/>
            <person name="Wang M."/>
            <person name="Xu W."/>
            <person name="Wang J."/>
            <person name="Lu Y."/>
            <person name="Du Q."/>
            <person name="Sun Z."/>
        </authorList>
    </citation>
    <scope>NUCLEOTIDE SEQUENCE [LARGE SCALE GENOMIC DNA]</scope>
    <source>
        <strain evidence="2 3">D1-5</strain>
    </source>
</reference>
<dbReference type="NCBIfam" id="TIGR01256">
    <property type="entry name" value="modA"/>
    <property type="match status" value="1"/>
</dbReference>
<protein>
    <recommendedName>
        <fullName evidence="1">Fe/B12 periplasmic-binding domain-containing protein</fullName>
    </recommendedName>
</protein>
<evidence type="ECO:0000259" key="1">
    <source>
        <dbReference type="PROSITE" id="PS50983"/>
    </source>
</evidence>
<sequence>MIEEPLEKIKGTFPTASWQKSDNGYIANPQIKVDASSAWKPNVAAALGIAPVEGSAEKLVMLETSNVLSPLAALANRTLTDQLGRQVTIPDEVDRVVVLQHQTLNLLVQMNATDKVVGILANWKQQLGSGYARLAPELEHKAQLGDLTSVDTEKLVALHPQVVFVTNYAPQEMIDSISKLGIPVIAISLRHDAPGEQDKLNPSMQDEEQAYNLGLKEGIELIGEVVNKEKQAKALIDATFAERKLVSDRLKDIPADQRVRAYMANPDLTTYGSGKYTGLMMAHAGALNVAASTVKGFKQVSMEQVIAWDPQVIFVQDRYPKVVDEIVSKSEWQPIDAILAAGSLRRVWQPLMEKFERETGLLTETQFGPAGLLRARIEAGEPCSLFASANMAHPHTLLEQGKARAVQRFTGNALCLTAAAHCVDEQSTWLTLLSDPALRIGTSTPGSDPSGDYTWQFFARFEAEFGIDLQPRALPLVGGPDTQAVPDGMLAAQWLIASGQADLMMGYRSYTAALKAHSELRVFEIPARYNIQADYGLAVCDERAAPLRDFLISDAARQILRDYGFVT</sequence>
<dbReference type="InterPro" id="IPR005950">
    <property type="entry name" value="ModA"/>
</dbReference>
<dbReference type="PANTHER" id="PTHR30535">
    <property type="entry name" value="VITAMIN B12-BINDING PROTEIN"/>
    <property type="match status" value="1"/>
</dbReference>
<proteinExistence type="predicted"/>
<dbReference type="EMBL" id="ANFO01000249">
    <property type="protein sequence ID" value="KGQ11073.1"/>
    <property type="molecule type" value="Genomic_DNA"/>
</dbReference>
<gene>
    <name evidence="2" type="ORF">BBAD15_g3531</name>
</gene>
<dbReference type="InterPro" id="IPR002491">
    <property type="entry name" value="ABC_transptr_periplasmic_BD"/>
</dbReference>
<dbReference type="SUPFAM" id="SSF53807">
    <property type="entry name" value="Helical backbone' metal receptor"/>
    <property type="match status" value="1"/>
</dbReference>
<dbReference type="GO" id="GO:0015689">
    <property type="term" value="P:molybdate ion transport"/>
    <property type="evidence" value="ECO:0007669"/>
    <property type="project" value="InterPro"/>
</dbReference>
<dbReference type="PANTHER" id="PTHR30535:SF34">
    <property type="entry name" value="MOLYBDATE-BINDING PROTEIN MOLA"/>
    <property type="match status" value="1"/>
</dbReference>
<dbReference type="Pfam" id="PF13531">
    <property type="entry name" value="SBP_bac_11"/>
    <property type="match status" value="1"/>
</dbReference>
<evidence type="ECO:0000313" key="2">
    <source>
        <dbReference type="EMBL" id="KGQ11073.1"/>
    </source>
</evidence>
<dbReference type="PROSITE" id="PS50983">
    <property type="entry name" value="FE_B12_PBP"/>
    <property type="match status" value="1"/>
</dbReference>
<dbReference type="GO" id="GO:0071281">
    <property type="term" value="P:cellular response to iron ion"/>
    <property type="evidence" value="ECO:0007669"/>
    <property type="project" value="TreeGrafter"/>
</dbReference>
<dbReference type="SUPFAM" id="SSF53850">
    <property type="entry name" value="Periplasmic binding protein-like II"/>
    <property type="match status" value="1"/>
</dbReference>
<dbReference type="AlphaFoldDB" id="A0A0A2VTX2"/>
<accession>A0A0A2VTX2</accession>
<dbReference type="HOGENOM" id="CLU_480564_0_0_1"/>
<dbReference type="Gene3D" id="3.40.190.10">
    <property type="entry name" value="Periplasmic binding protein-like II"/>
    <property type="match status" value="2"/>
</dbReference>
<dbReference type="InterPro" id="IPR050902">
    <property type="entry name" value="ABC_Transporter_SBP"/>
</dbReference>